<dbReference type="AlphaFoldDB" id="A0A7C2P097"/>
<comment type="similarity">
    <text evidence="1">Belongs to the leucine-binding protein family.</text>
</comment>
<dbReference type="Gene3D" id="3.40.50.2300">
    <property type="match status" value="2"/>
</dbReference>
<gene>
    <name evidence="4" type="ORF">ENQ77_02815</name>
</gene>
<proteinExistence type="inferred from homology"/>
<evidence type="ECO:0000313" key="4">
    <source>
        <dbReference type="EMBL" id="HEN27593.1"/>
    </source>
</evidence>
<name>A0A7C2P097_UNCW3</name>
<comment type="caution">
    <text evidence="4">The sequence shown here is derived from an EMBL/GenBank/DDBJ whole genome shotgun (WGS) entry which is preliminary data.</text>
</comment>
<evidence type="ECO:0000259" key="3">
    <source>
        <dbReference type="Pfam" id="PF13458"/>
    </source>
</evidence>
<dbReference type="SUPFAM" id="SSF53822">
    <property type="entry name" value="Periplasmic binding protein-like I"/>
    <property type="match status" value="1"/>
</dbReference>
<dbReference type="InterPro" id="IPR028082">
    <property type="entry name" value="Peripla_BP_I"/>
</dbReference>
<sequence length="423" mass="46986">MKKVFVLLISVGILLLLGLGGSIYKQSAFLLVSEEAQAQTKPKKDKIVIGQAVSLTGPLAMVHMSGPEQTQQLWLEEVNAKGGIYVKEYGKRLPVVRIQYDDKSDHGTMVRLLEKLIVEDKVDFIMPPCGTSMLFAAAPVANKYGYILMGNEGGATSLEKLAEDLPYLFCVLNYSNHYQIPVLAEQLKEWGIKTVAITFNEDLHGVEYSTVAAAEFPRRGINILFMKSHPLGAKDLSPILKEAMTTKADAFIAFSYPAETFLITKQAIELGYNPKVFAATVGVYMPAFKETFGVAAEGVIGGGAWSPKQSAAAKEFYNKLMSRWGSKAVDLWGNFFYYGAWQFFEKAIEKAGTLDQKAVRNVMATSKFETALGLTWFDEKRRLAKECHPGQWGQWQKGEWEVILPKEKATAKPIFPKPAWPSK</sequence>
<dbReference type="CDD" id="cd06338">
    <property type="entry name" value="PBP1_ABC_ligand_binding-like"/>
    <property type="match status" value="1"/>
</dbReference>
<evidence type="ECO:0000256" key="2">
    <source>
        <dbReference type="ARBA" id="ARBA00022729"/>
    </source>
</evidence>
<evidence type="ECO:0000256" key="1">
    <source>
        <dbReference type="ARBA" id="ARBA00010062"/>
    </source>
</evidence>
<dbReference type="EMBL" id="DSOL01000080">
    <property type="protein sequence ID" value="HEN27593.1"/>
    <property type="molecule type" value="Genomic_DNA"/>
</dbReference>
<protein>
    <recommendedName>
        <fullName evidence="3">Leucine-binding protein domain-containing protein</fullName>
    </recommendedName>
</protein>
<feature type="domain" description="Leucine-binding protein" evidence="3">
    <location>
        <begin position="47"/>
        <end position="391"/>
    </location>
</feature>
<organism evidence="4">
    <name type="scientific">candidate division WOR-3 bacterium</name>
    <dbReference type="NCBI Taxonomy" id="2052148"/>
    <lineage>
        <taxon>Bacteria</taxon>
        <taxon>Bacteria division WOR-3</taxon>
    </lineage>
</organism>
<dbReference type="PANTHER" id="PTHR30483">
    <property type="entry name" value="LEUCINE-SPECIFIC-BINDING PROTEIN"/>
    <property type="match status" value="1"/>
</dbReference>
<keyword evidence="2" id="KW-0732">Signal</keyword>
<dbReference type="InterPro" id="IPR028081">
    <property type="entry name" value="Leu-bd"/>
</dbReference>
<accession>A0A7C2P097</accession>
<reference evidence="4" key="1">
    <citation type="journal article" date="2020" name="mSystems">
        <title>Genome- and Community-Level Interaction Insights into Carbon Utilization and Element Cycling Functions of Hydrothermarchaeota in Hydrothermal Sediment.</title>
        <authorList>
            <person name="Zhou Z."/>
            <person name="Liu Y."/>
            <person name="Xu W."/>
            <person name="Pan J."/>
            <person name="Luo Z.H."/>
            <person name="Li M."/>
        </authorList>
    </citation>
    <scope>NUCLEOTIDE SEQUENCE [LARGE SCALE GENOMIC DNA]</scope>
    <source>
        <strain evidence="4">SpSt-34</strain>
    </source>
</reference>
<dbReference type="Pfam" id="PF13458">
    <property type="entry name" value="Peripla_BP_6"/>
    <property type="match status" value="1"/>
</dbReference>
<dbReference type="InterPro" id="IPR051010">
    <property type="entry name" value="BCAA_transport"/>
</dbReference>